<evidence type="ECO:0000256" key="18">
    <source>
        <dbReference type="RuleBase" id="RU003750"/>
    </source>
</evidence>
<reference evidence="20" key="1">
    <citation type="submission" date="2020-12" db="EMBL/GenBank/DDBJ databases">
        <title>Metabolic potential, ecology and presence of endohyphal bacteria is reflected in genomic diversity of Mucoromycotina.</title>
        <authorList>
            <person name="Muszewska A."/>
            <person name="Okrasinska A."/>
            <person name="Steczkiewicz K."/>
            <person name="Drgas O."/>
            <person name="Orlowska M."/>
            <person name="Perlinska-Lenart U."/>
            <person name="Aleksandrzak-Piekarczyk T."/>
            <person name="Szatraj K."/>
            <person name="Zielenkiewicz U."/>
            <person name="Pilsyk S."/>
            <person name="Malc E."/>
            <person name="Mieczkowski P."/>
            <person name="Kruszewska J.S."/>
            <person name="Biernat P."/>
            <person name="Pawlowska J."/>
        </authorList>
    </citation>
    <scope>NUCLEOTIDE SEQUENCE</scope>
    <source>
        <strain evidence="20">WA0000051536</strain>
    </source>
</reference>
<evidence type="ECO:0000256" key="8">
    <source>
        <dbReference type="ARBA" id="ARBA00022679"/>
    </source>
</evidence>
<evidence type="ECO:0000256" key="17">
    <source>
        <dbReference type="ARBA" id="ARBA00060701"/>
    </source>
</evidence>
<dbReference type="FunFam" id="1.20.120.1760:FF:000022">
    <property type="entry name" value="CDP-diacylglycerol--serine O-phosphatidyltransferase"/>
    <property type="match status" value="1"/>
</dbReference>
<evidence type="ECO:0000256" key="3">
    <source>
        <dbReference type="ARBA" id="ARBA00005189"/>
    </source>
</evidence>
<dbReference type="PROSITE" id="PS00379">
    <property type="entry name" value="CDP_ALCOHOL_P_TRANSF"/>
    <property type="match status" value="1"/>
</dbReference>
<dbReference type="InterPro" id="IPR043130">
    <property type="entry name" value="CDP-OH_PTrfase_TM_dom"/>
</dbReference>
<dbReference type="GO" id="GO:0005789">
    <property type="term" value="C:endoplasmic reticulum membrane"/>
    <property type="evidence" value="ECO:0007669"/>
    <property type="project" value="UniProtKB-SubCell"/>
</dbReference>
<evidence type="ECO:0000256" key="10">
    <source>
        <dbReference type="ARBA" id="ARBA00022824"/>
    </source>
</evidence>
<dbReference type="EC" id="2.7.8.8" evidence="5"/>
<evidence type="ECO:0000256" key="12">
    <source>
        <dbReference type="ARBA" id="ARBA00023098"/>
    </source>
</evidence>
<keyword evidence="21" id="KW-1185">Reference proteome</keyword>
<name>A0A8H7Q8F6_9FUNG</name>
<keyword evidence="11 19" id="KW-1133">Transmembrane helix</keyword>
<accession>A0A8H7Q8F6</accession>
<evidence type="ECO:0000256" key="6">
    <source>
        <dbReference type="ARBA" id="ARBA00017171"/>
    </source>
</evidence>
<keyword evidence="12" id="KW-0443">Lipid metabolism</keyword>
<evidence type="ECO:0000256" key="4">
    <source>
        <dbReference type="ARBA" id="ARBA00010441"/>
    </source>
</evidence>
<evidence type="ECO:0000256" key="13">
    <source>
        <dbReference type="ARBA" id="ARBA00023136"/>
    </source>
</evidence>
<keyword evidence="10" id="KW-0256">Endoplasmic reticulum</keyword>
<keyword evidence="9 19" id="KW-0812">Transmembrane</keyword>
<keyword evidence="8 18" id="KW-0808">Transferase</keyword>
<dbReference type="InterPro" id="IPR000462">
    <property type="entry name" value="CDP-OH_P_trans"/>
</dbReference>
<evidence type="ECO:0000256" key="16">
    <source>
        <dbReference type="ARBA" id="ARBA00032361"/>
    </source>
</evidence>
<comment type="caution">
    <text evidence="20">The sequence shown here is derived from an EMBL/GenBank/DDBJ whole genome shotgun (WGS) entry which is preliminary data.</text>
</comment>
<feature type="transmembrane region" description="Helical" evidence="19">
    <location>
        <begin position="43"/>
        <end position="64"/>
    </location>
</feature>
<dbReference type="InterPro" id="IPR050324">
    <property type="entry name" value="CDP-alcohol_PTase-I"/>
</dbReference>
<keyword evidence="13 19" id="KW-0472">Membrane</keyword>
<evidence type="ECO:0000256" key="14">
    <source>
        <dbReference type="ARBA" id="ARBA00023209"/>
    </source>
</evidence>
<evidence type="ECO:0000256" key="9">
    <source>
        <dbReference type="ARBA" id="ARBA00022692"/>
    </source>
</evidence>
<evidence type="ECO:0000256" key="2">
    <source>
        <dbReference type="ARBA" id="ARBA00004477"/>
    </source>
</evidence>
<dbReference type="PANTHER" id="PTHR14269:SF61">
    <property type="entry name" value="CDP-DIACYLGLYCEROL--SERINE O-PHOSPHATIDYLTRANSFERASE"/>
    <property type="match status" value="1"/>
</dbReference>
<dbReference type="NCBIfam" id="TIGR00473">
    <property type="entry name" value="pssA"/>
    <property type="match status" value="1"/>
</dbReference>
<comment type="subcellular location">
    <subcellularLocation>
        <location evidence="2">Endoplasmic reticulum membrane</location>
        <topology evidence="2">Multi-pass membrane protein</topology>
    </subcellularLocation>
</comment>
<proteinExistence type="inferred from homology"/>
<dbReference type="EMBL" id="JAEPRA010000002">
    <property type="protein sequence ID" value="KAG2187937.1"/>
    <property type="molecule type" value="Genomic_DNA"/>
</dbReference>
<dbReference type="AlphaFoldDB" id="A0A8H7Q8F6"/>
<dbReference type="InterPro" id="IPR004533">
    <property type="entry name" value="CDP-diaglyc--ser_O-PTrfase"/>
</dbReference>
<dbReference type="PANTHER" id="PTHR14269">
    <property type="entry name" value="CDP-DIACYLGLYCEROL--GLYCEROL-3-PHOSPHATE 3-PHOSPHATIDYLTRANSFERASE-RELATED"/>
    <property type="match status" value="1"/>
</dbReference>
<dbReference type="Pfam" id="PF01066">
    <property type="entry name" value="CDP-OH_P_transf"/>
    <property type="match status" value="1"/>
</dbReference>
<evidence type="ECO:0000256" key="1">
    <source>
        <dbReference type="ARBA" id="ARBA00000287"/>
    </source>
</evidence>
<comment type="pathway">
    <text evidence="17">Phospholipid metabolism; phosphatidylethanolamine biosynthesis; phosphatidylethanolamine from CDP-diacylglycerol: step 1/2.</text>
</comment>
<protein>
    <recommendedName>
        <fullName evidence="6">CDP-diacylglycerol--serine O-phosphatidyltransferase</fullName>
        <ecNumber evidence="5">2.7.8.8</ecNumber>
    </recommendedName>
    <alternativeName>
        <fullName evidence="16">Phosphatidylserine synthase</fullName>
    </alternativeName>
</protein>
<dbReference type="InterPro" id="IPR048254">
    <property type="entry name" value="CDP_ALCOHOL_P_TRANSF_CS"/>
</dbReference>
<evidence type="ECO:0000256" key="15">
    <source>
        <dbReference type="ARBA" id="ARBA00023264"/>
    </source>
</evidence>
<feature type="transmembrane region" description="Helical" evidence="19">
    <location>
        <begin position="138"/>
        <end position="163"/>
    </location>
</feature>
<feature type="transmembrane region" description="Helical" evidence="19">
    <location>
        <begin position="213"/>
        <end position="236"/>
    </location>
</feature>
<evidence type="ECO:0000256" key="19">
    <source>
        <dbReference type="SAM" id="Phobius"/>
    </source>
</evidence>
<evidence type="ECO:0000313" key="21">
    <source>
        <dbReference type="Proteomes" id="UP000612746"/>
    </source>
</evidence>
<evidence type="ECO:0000256" key="5">
    <source>
        <dbReference type="ARBA" id="ARBA00013174"/>
    </source>
</evidence>
<dbReference type="GO" id="GO:0006659">
    <property type="term" value="P:phosphatidylserine biosynthetic process"/>
    <property type="evidence" value="ECO:0007669"/>
    <property type="project" value="UniProtKB-ARBA"/>
</dbReference>
<comment type="similarity">
    <text evidence="4 18">Belongs to the CDP-alcohol phosphatidyltransferase class-I family.</text>
</comment>
<comment type="pathway">
    <text evidence="3">Lipid metabolism.</text>
</comment>
<dbReference type="Gene3D" id="1.20.120.1760">
    <property type="match status" value="1"/>
</dbReference>
<sequence>MAIQNETGDAVKTVDRAAPKPLSESDAKLISTDNRHFSMVRNFYLADVITLMNGICGTMSIFSSMRYLVSNDRCDLHIAMWYMPFGLLFDFFDGRVARWRKNSSLLGQELDSLADLISFGLAPAALAFAVGMQSTVDALGLTYFVCCGLARLARFNATVALLPKDSTGKISHFEGLPIPSSLAIVALLSYTIAGRDISNSLPLGIFQIPMPLGINPVLGKVHGFVLLFVLHGTAMVSRTLRIPKP</sequence>
<organism evidence="20 21">
    <name type="scientific">Umbelopsis vinacea</name>
    <dbReference type="NCBI Taxonomy" id="44442"/>
    <lineage>
        <taxon>Eukaryota</taxon>
        <taxon>Fungi</taxon>
        <taxon>Fungi incertae sedis</taxon>
        <taxon>Mucoromycota</taxon>
        <taxon>Mucoromycotina</taxon>
        <taxon>Umbelopsidomycetes</taxon>
        <taxon>Umbelopsidales</taxon>
        <taxon>Umbelopsidaceae</taxon>
        <taxon>Umbelopsis</taxon>
    </lineage>
</organism>
<dbReference type="GO" id="GO:0003882">
    <property type="term" value="F:CDP-diacylglycerol-serine O-phosphatidyltransferase activity"/>
    <property type="evidence" value="ECO:0007669"/>
    <property type="project" value="UniProtKB-EC"/>
</dbReference>
<keyword evidence="7" id="KW-0444">Lipid biosynthesis</keyword>
<comment type="catalytic activity">
    <reaction evidence="1">
        <text>a CDP-1,2-diacyl-sn-glycerol + L-serine = a 1,2-diacyl-sn-glycero-3-phospho-L-serine + CMP + H(+)</text>
        <dbReference type="Rhea" id="RHEA:16913"/>
        <dbReference type="ChEBI" id="CHEBI:15378"/>
        <dbReference type="ChEBI" id="CHEBI:33384"/>
        <dbReference type="ChEBI" id="CHEBI:57262"/>
        <dbReference type="ChEBI" id="CHEBI:58332"/>
        <dbReference type="ChEBI" id="CHEBI:60377"/>
        <dbReference type="EC" id="2.7.8.8"/>
    </reaction>
</comment>
<keyword evidence="14" id="KW-0594">Phospholipid biosynthesis</keyword>
<dbReference type="Proteomes" id="UP000612746">
    <property type="component" value="Unassembled WGS sequence"/>
</dbReference>
<evidence type="ECO:0000313" key="20">
    <source>
        <dbReference type="EMBL" id="KAG2187937.1"/>
    </source>
</evidence>
<evidence type="ECO:0000256" key="11">
    <source>
        <dbReference type="ARBA" id="ARBA00022989"/>
    </source>
</evidence>
<feature type="transmembrane region" description="Helical" evidence="19">
    <location>
        <begin position="175"/>
        <end position="193"/>
    </location>
</feature>
<evidence type="ECO:0000256" key="7">
    <source>
        <dbReference type="ARBA" id="ARBA00022516"/>
    </source>
</evidence>
<gene>
    <name evidence="20" type="ORF">INT44_000687</name>
</gene>
<keyword evidence="15" id="KW-1208">Phospholipid metabolism</keyword>
<dbReference type="OrthoDB" id="448573at2759"/>